<dbReference type="Proteomes" id="UP001244207">
    <property type="component" value="Unassembled WGS sequence"/>
</dbReference>
<proteinExistence type="predicted"/>
<name>A0AAD8XK10_GLOAC</name>
<keyword evidence="3" id="KW-1185">Reference proteome</keyword>
<dbReference type="Pfam" id="PF06985">
    <property type="entry name" value="HET"/>
    <property type="match status" value="1"/>
</dbReference>
<accession>A0AAD8XK10</accession>
<feature type="domain" description="Heterokaryon incompatibility" evidence="1">
    <location>
        <begin position="242"/>
        <end position="404"/>
    </location>
</feature>
<evidence type="ECO:0000313" key="2">
    <source>
        <dbReference type="EMBL" id="KAK1728685.1"/>
    </source>
</evidence>
<organism evidence="2 3">
    <name type="scientific">Glomerella acutata</name>
    <name type="common">Colletotrichum acutatum</name>
    <dbReference type="NCBI Taxonomy" id="27357"/>
    <lineage>
        <taxon>Eukaryota</taxon>
        <taxon>Fungi</taxon>
        <taxon>Dikarya</taxon>
        <taxon>Ascomycota</taxon>
        <taxon>Pezizomycotina</taxon>
        <taxon>Sordariomycetes</taxon>
        <taxon>Hypocreomycetidae</taxon>
        <taxon>Glomerellales</taxon>
        <taxon>Glomerellaceae</taxon>
        <taxon>Colletotrichum</taxon>
        <taxon>Colletotrichum acutatum species complex</taxon>
    </lineage>
</organism>
<dbReference type="EMBL" id="JAHMHS010000016">
    <property type="protein sequence ID" value="KAK1728685.1"/>
    <property type="molecule type" value="Genomic_DNA"/>
</dbReference>
<reference evidence="2" key="1">
    <citation type="submission" date="2021-12" db="EMBL/GenBank/DDBJ databases">
        <title>Comparative genomics, transcriptomics and evolutionary studies reveal genomic signatures of adaptation to plant cell wall in hemibiotrophic fungi.</title>
        <authorList>
            <consortium name="DOE Joint Genome Institute"/>
            <person name="Baroncelli R."/>
            <person name="Diaz J.F."/>
            <person name="Benocci T."/>
            <person name="Peng M."/>
            <person name="Battaglia E."/>
            <person name="Haridas S."/>
            <person name="Andreopoulos W."/>
            <person name="Labutti K."/>
            <person name="Pangilinan J."/>
            <person name="Floch G.L."/>
            <person name="Makela M.R."/>
            <person name="Henrissat B."/>
            <person name="Grigoriev I.V."/>
            <person name="Crouch J.A."/>
            <person name="De Vries R.P."/>
            <person name="Sukno S.A."/>
            <person name="Thon M.R."/>
        </authorList>
    </citation>
    <scope>NUCLEOTIDE SEQUENCE</scope>
    <source>
        <strain evidence="2">CBS 112980</strain>
    </source>
</reference>
<dbReference type="PANTHER" id="PTHR33112:SF16">
    <property type="entry name" value="HETEROKARYON INCOMPATIBILITY DOMAIN-CONTAINING PROTEIN"/>
    <property type="match status" value="1"/>
</dbReference>
<comment type="caution">
    <text evidence="2">The sequence shown here is derived from an EMBL/GenBank/DDBJ whole genome shotgun (WGS) entry which is preliminary data.</text>
</comment>
<dbReference type="AlphaFoldDB" id="A0AAD8XK10"/>
<gene>
    <name evidence="2" type="ORF">BDZ83DRAFT_117590</name>
</gene>
<dbReference type="InterPro" id="IPR010730">
    <property type="entry name" value="HET"/>
</dbReference>
<evidence type="ECO:0000259" key="1">
    <source>
        <dbReference type="Pfam" id="PF06985"/>
    </source>
</evidence>
<dbReference type="RefSeq" id="XP_060368740.1">
    <property type="nucleotide sequence ID" value="XM_060501133.1"/>
</dbReference>
<evidence type="ECO:0000313" key="3">
    <source>
        <dbReference type="Proteomes" id="UP001244207"/>
    </source>
</evidence>
<protein>
    <submittedName>
        <fullName evidence="2">Heterokaryon incompatibility protein-domain-containing protein</fullName>
    </submittedName>
</protein>
<dbReference type="PANTHER" id="PTHR33112">
    <property type="entry name" value="DOMAIN PROTEIN, PUTATIVE-RELATED"/>
    <property type="match status" value="1"/>
</dbReference>
<sequence>MDSEESEESYSSINDNLCDECYDAVIFHDGGDEFYEGTNRDDEPTLRHSEEGGDIIDLDSVRRWNDTLPDLPMMTESAAAGCRMCGFLREELLRQKICHIGETYIEAGYLFGGQGYEFEIIDTDPGLAFWRCEVYGVKKTTYNPDGFKSITSLTFDIESCDKDLHQWLRVHTKPAPGPLDPASVEWVQSQLQRCDYHCDHGKPELPFIPTRLIYVGQNEDDAPRLVIVENMLDSGMIDALEYATLSYCWGSKEDALQQVTTTNETILTNCQGIPLGSLSPVVRDTIKVCRAIGISYLWVDALCIIQGDNVDWDRESQMMGQIYHSCYVTICPLSSRSCLEGYLGSRPQGFEVEFQSSRHENIRGTYRLVHSSTGLDEYDALERPALHRDLERSSWNNRGWTFQESLLSPRIIYFGSHMSHFVCEDVVTSENGDMDRNFIHGRLQITVRRALGKPHMELDCIANINTNVYSCWESVHKVQRRAWTCHEDIFPGLAGIAQAFATLTSDTYLAGLWKNDLHHQLVWHMPRPPAGELASVVHGLQHADPYIAPSWSWASRTAYQESLIIREISIDNNEVVKGNLVRSNKSIPCQTRFDLALIDYRMDLRDKNCFGALTGGFLRLKGRICPFPSDVRKGLKPHGDSRRLYGQFSGGIGACMLDWNVNETLVQAPESMRLLLVSSCCSATVSWKNLKFRANCDDEDFDDWMPSEAEVGGTSFPNGYEDIDVCRYCADPMHKRTGYGLVIHPAEEPGSYVRVGVFVMFAHKGGMYLFKDEAEEIKLI</sequence>
<dbReference type="GeneID" id="85385032"/>